<evidence type="ECO:0000256" key="11">
    <source>
        <dbReference type="RuleBase" id="RU003679"/>
    </source>
</evidence>
<evidence type="ECO:0000256" key="2">
    <source>
        <dbReference type="ARBA" id="ARBA00004271"/>
    </source>
</evidence>
<evidence type="ECO:0000256" key="9">
    <source>
        <dbReference type="ARBA" id="ARBA00023180"/>
    </source>
</evidence>
<evidence type="ECO:0000313" key="13">
    <source>
        <dbReference type="EMBL" id="KAG6604705.1"/>
    </source>
</evidence>
<dbReference type="Pfam" id="PF02140">
    <property type="entry name" value="SUEL_Lectin"/>
    <property type="match status" value="1"/>
</dbReference>
<sequence>MSPMIAVPSSLMATASSSSLLPSTILAVSLDGVPVWLHYVPNTVFRTDNANFKYYMQKFTTYIVNLMKQEKFFASQGGPIILSQIENEYGDIERVYGEGGKPYAMWAAQMAVSQNIGVPWIMCQQYDAPDPVDLHKAIKMTEHVVLNSEPTYISFGPSLEADVYTDSSGACAAFIANVDEKDDKTVQFRNVSYHLPAWSVSILPDCKNVVFNTAMVRSQTAMVEMVPEELHPSVDLTNKDLKALKWEVFVEQAGIWGKADFVQNGLVDHLNTTKDTTDYLWYTTSIFVNENETFLKKGSQPVLLVESKGHALHAFINKKLQVSASGNGSDITFRFKQAITLKAGKNEIALLSMTVGLQNAGPFYEWVGAGLSRVVIEGFNNGPLVLSSHAWSYKLGLQGEHLGIYKPDGIKNVKWISTREPPKQQPLTWYKVILDAPSGNEPVGLDMVHMGKGMAWLNGEEIGRYWPRKSSVHDACVEKCDYRGKFRPDKCLTGCGEPTQRWYHVPRSWFKPTGNILVIFEEKGGDPTKIRLSKRKVSGICAHLGEGHPSIESWSEAENVHVKNKVAVHLKCPGNAHIATIKFASFGTPEGTCGSYSIGACHDPNSTSLVEKVCLNRNECRIELGEESFDKGLCPSATKKLAVEAVCS</sequence>
<evidence type="ECO:0000256" key="10">
    <source>
        <dbReference type="ARBA" id="ARBA00023295"/>
    </source>
</evidence>
<dbReference type="CDD" id="cd22842">
    <property type="entry name" value="Gal_Rha_Lectin_BGal"/>
    <property type="match status" value="1"/>
</dbReference>
<protein>
    <recommendedName>
        <fullName evidence="4">beta-galactosidase</fullName>
        <ecNumber evidence="4">3.2.1.23</ecNumber>
    </recommendedName>
</protein>
<dbReference type="FunFam" id="2.60.120.260:FF:000097">
    <property type="entry name" value="Beta-galactosidase"/>
    <property type="match status" value="1"/>
</dbReference>
<dbReference type="Pfam" id="PF01301">
    <property type="entry name" value="Glyco_hydro_35"/>
    <property type="match status" value="1"/>
</dbReference>
<keyword evidence="10" id="KW-0326">Glycosidase</keyword>
<dbReference type="GO" id="GO:0004565">
    <property type="term" value="F:beta-galactosidase activity"/>
    <property type="evidence" value="ECO:0007669"/>
    <property type="project" value="UniProtKB-EC"/>
</dbReference>
<keyword evidence="9" id="KW-0325">Glycoprotein</keyword>
<dbReference type="InterPro" id="IPR031330">
    <property type="entry name" value="Gly_Hdrlase_35_cat"/>
</dbReference>
<name>A0AAV6NYN9_9ROSI</name>
<gene>
    <name evidence="13" type="ORF">SDJN03_02022</name>
</gene>
<dbReference type="InterPro" id="IPR019801">
    <property type="entry name" value="Glyco_hydro_35_CS"/>
</dbReference>
<keyword evidence="7" id="KW-0732">Signal</keyword>
<keyword evidence="5" id="KW-0052">Apoplast</keyword>
<evidence type="ECO:0000256" key="7">
    <source>
        <dbReference type="ARBA" id="ARBA00022729"/>
    </source>
</evidence>
<comment type="subcellular location">
    <subcellularLocation>
        <location evidence="2">Secreted</location>
        <location evidence="2">Extracellular space</location>
        <location evidence="2">Apoplast</location>
    </subcellularLocation>
</comment>
<dbReference type="PROSITE" id="PS01182">
    <property type="entry name" value="GLYCOSYL_HYDROL_F35"/>
    <property type="match status" value="1"/>
</dbReference>
<keyword evidence="6" id="KW-0964">Secreted</keyword>
<dbReference type="PANTHER" id="PTHR23421">
    <property type="entry name" value="BETA-GALACTOSIDASE RELATED"/>
    <property type="match status" value="1"/>
</dbReference>
<dbReference type="Pfam" id="PF21467">
    <property type="entry name" value="BetaGal_gal-bd"/>
    <property type="match status" value="1"/>
</dbReference>
<dbReference type="GO" id="GO:0005975">
    <property type="term" value="P:carbohydrate metabolic process"/>
    <property type="evidence" value="ECO:0007669"/>
    <property type="project" value="InterPro"/>
</dbReference>
<keyword evidence="8" id="KW-0378">Hydrolase</keyword>
<dbReference type="EC" id="3.2.1.23" evidence="4"/>
<comment type="similarity">
    <text evidence="3 11">Belongs to the glycosyl hydrolase 35 family.</text>
</comment>
<dbReference type="AlphaFoldDB" id="A0AAV6NYN9"/>
<evidence type="ECO:0000256" key="4">
    <source>
        <dbReference type="ARBA" id="ARBA00012756"/>
    </source>
</evidence>
<evidence type="ECO:0000256" key="1">
    <source>
        <dbReference type="ARBA" id="ARBA00001412"/>
    </source>
</evidence>
<evidence type="ECO:0000256" key="8">
    <source>
        <dbReference type="ARBA" id="ARBA00022801"/>
    </source>
</evidence>
<evidence type="ECO:0000256" key="5">
    <source>
        <dbReference type="ARBA" id="ARBA00022523"/>
    </source>
</evidence>
<organism evidence="13 14">
    <name type="scientific">Cucurbita argyrosperma subsp. sororia</name>
    <dbReference type="NCBI Taxonomy" id="37648"/>
    <lineage>
        <taxon>Eukaryota</taxon>
        <taxon>Viridiplantae</taxon>
        <taxon>Streptophyta</taxon>
        <taxon>Embryophyta</taxon>
        <taxon>Tracheophyta</taxon>
        <taxon>Spermatophyta</taxon>
        <taxon>Magnoliopsida</taxon>
        <taxon>eudicotyledons</taxon>
        <taxon>Gunneridae</taxon>
        <taxon>Pentapetalae</taxon>
        <taxon>rosids</taxon>
        <taxon>fabids</taxon>
        <taxon>Cucurbitales</taxon>
        <taxon>Cucurbitaceae</taxon>
        <taxon>Cucurbiteae</taxon>
        <taxon>Cucurbita</taxon>
    </lineage>
</organism>
<dbReference type="InterPro" id="IPR000922">
    <property type="entry name" value="Lectin_gal-bd_dom"/>
</dbReference>
<comment type="catalytic activity">
    <reaction evidence="1">
        <text>Hydrolysis of terminal non-reducing beta-D-galactose residues in beta-D-galactosides.</text>
        <dbReference type="EC" id="3.2.1.23"/>
    </reaction>
</comment>
<dbReference type="EMBL" id="JAGKQH010000002">
    <property type="protein sequence ID" value="KAG6604705.1"/>
    <property type="molecule type" value="Genomic_DNA"/>
</dbReference>
<keyword evidence="14" id="KW-1185">Reference proteome</keyword>
<dbReference type="FunFam" id="2.60.120.740:FF:000002">
    <property type="entry name" value="Beta-galactosidase"/>
    <property type="match status" value="1"/>
</dbReference>
<feature type="domain" description="SUEL-type lectin" evidence="12">
    <location>
        <begin position="562"/>
        <end position="648"/>
    </location>
</feature>
<feature type="non-terminal residue" evidence="13">
    <location>
        <position position="1"/>
    </location>
</feature>
<dbReference type="GO" id="GO:0030246">
    <property type="term" value="F:carbohydrate binding"/>
    <property type="evidence" value="ECO:0007669"/>
    <property type="project" value="InterPro"/>
</dbReference>
<comment type="caution">
    <text evidence="13">The sequence shown here is derived from an EMBL/GenBank/DDBJ whole genome shotgun (WGS) entry which is preliminary data.</text>
</comment>
<dbReference type="InterPro" id="IPR048913">
    <property type="entry name" value="BetaGal_gal-bd"/>
</dbReference>
<dbReference type="Pfam" id="PF17834">
    <property type="entry name" value="GHD"/>
    <property type="match status" value="1"/>
</dbReference>
<evidence type="ECO:0000256" key="6">
    <source>
        <dbReference type="ARBA" id="ARBA00022525"/>
    </source>
</evidence>
<dbReference type="InterPro" id="IPR041392">
    <property type="entry name" value="GHD"/>
</dbReference>
<evidence type="ECO:0000313" key="14">
    <source>
        <dbReference type="Proteomes" id="UP000685013"/>
    </source>
</evidence>
<evidence type="ECO:0000256" key="3">
    <source>
        <dbReference type="ARBA" id="ARBA00009809"/>
    </source>
</evidence>
<dbReference type="GO" id="GO:0048046">
    <property type="term" value="C:apoplast"/>
    <property type="evidence" value="ECO:0007669"/>
    <property type="project" value="UniProtKB-SubCell"/>
</dbReference>
<accession>A0AAV6NYN9</accession>
<dbReference type="InterPro" id="IPR001944">
    <property type="entry name" value="Glycoside_Hdrlase_35"/>
</dbReference>
<dbReference type="PROSITE" id="PS50228">
    <property type="entry name" value="SUEL_LECTIN"/>
    <property type="match status" value="1"/>
</dbReference>
<dbReference type="Proteomes" id="UP000685013">
    <property type="component" value="Chromosome 2"/>
</dbReference>
<reference evidence="13 14" key="1">
    <citation type="journal article" date="2021" name="Hortic Res">
        <title>The domestication of Cucurbita argyrosperma as revealed by the genome of its wild relative.</title>
        <authorList>
            <person name="Barrera-Redondo J."/>
            <person name="Sanchez-de la Vega G."/>
            <person name="Aguirre-Liguori J.A."/>
            <person name="Castellanos-Morales G."/>
            <person name="Gutierrez-Guerrero Y.T."/>
            <person name="Aguirre-Dugua X."/>
            <person name="Aguirre-Planter E."/>
            <person name="Tenaillon M.I."/>
            <person name="Lira-Saade R."/>
            <person name="Eguiarte L.E."/>
        </authorList>
    </citation>
    <scope>NUCLEOTIDE SEQUENCE [LARGE SCALE GENOMIC DNA]</scope>
    <source>
        <strain evidence="13">JBR-2021</strain>
    </source>
</reference>
<evidence type="ECO:0000259" key="12">
    <source>
        <dbReference type="PROSITE" id="PS50228"/>
    </source>
</evidence>
<proteinExistence type="inferred from homology"/>